<feature type="transmembrane region" description="Helical" evidence="6">
    <location>
        <begin position="314"/>
        <end position="332"/>
    </location>
</feature>
<dbReference type="PANTHER" id="PTHR42948">
    <property type="entry name" value="TRANSPORTER"/>
    <property type="match status" value="1"/>
</dbReference>
<feature type="transmembrane region" description="Helical" evidence="6">
    <location>
        <begin position="263"/>
        <end position="284"/>
    </location>
</feature>
<proteinExistence type="predicted"/>
<reference evidence="7 8" key="1">
    <citation type="submission" date="2015-09" db="EMBL/GenBank/DDBJ databases">
        <authorList>
            <consortium name="Pathogen Informatics"/>
        </authorList>
    </citation>
    <scope>NUCLEOTIDE SEQUENCE [LARGE SCALE GENOMIC DNA]</scope>
    <source>
        <strain evidence="7 8">2789STDY5834889</strain>
    </source>
</reference>
<feature type="transmembrane region" description="Helical" evidence="6">
    <location>
        <begin position="156"/>
        <end position="175"/>
    </location>
</feature>
<dbReference type="AlphaFoldDB" id="A0A174ZJU1"/>
<dbReference type="RefSeq" id="WP_055147250.1">
    <property type="nucleotide sequence ID" value="NZ_CZBS01000005.1"/>
</dbReference>
<gene>
    <name evidence="7" type="ORF">ERS852502_00875</name>
</gene>
<sequence length="446" mass="47315">MGKHEKERDGFKSRTGFILACIGSAVGMGNIWRFPYMVSDWGGMTFLIPYILFVILIASTGVIEEMALGRAAKGGPIKAFGVCTEMRTGNKKTGELIGLLPVLGSLALAIGYTVVVGWIFKYTFLALTGQIADMKQDMNQIGGMFDSTASAFGNNLWLVIAVLVTAVIMAMGIAGGIERANGVMMPLLFVLFLGLGVYIFSLPGSSTGYRYIFTINPKGLLDPRLWIYAFGQAFFSLSIAGNGTVIYGSYLKDSEDLVSSAKNVAIFDTIAALLAAFVIIPGMAVGGAELSSGGPGLMFIYLVNVFNGMPGGKIVGIIFYICVLFAGMSSLVNLYEAPVATLQERFGLKRVSAVGIIAAFGCCIALLIQGIVSGWMDAVSIYICPLGAMLAAIMFFWIADKEFALKAVNTGREKKIGTWFLPLGKYVLVPLALVALIAGAVLGGIG</sequence>
<evidence type="ECO:0000313" key="8">
    <source>
        <dbReference type="Proteomes" id="UP000078383"/>
    </source>
</evidence>
<keyword evidence="4 6" id="KW-1133">Transmembrane helix</keyword>
<feature type="transmembrane region" description="Helical" evidence="6">
    <location>
        <begin position="187"/>
        <end position="205"/>
    </location>
</feature>
<evidence type="ECO:0000313" key="7">
    <source>
        <dbReference type="EMBL" id="CUQ84241.1"/>
    </source>
</evidence>
<organism evidence="7 8">
    <name type="scientific">[Ruminococcus] torques</name>
    <dbReference type="NCBI Taxonomy" id="33039"/>
    <lineage>
        <taxon>Bacteria</taxon>
        <taxon>Bacillati</taxon>
        <taxon>Bacillota</taxon>
        <taxon>Clostridia</taxon>
        <taxon>Lachnospirales</taxon>
        <taxon>Lachnospiraceae</taxon>
        <taxon>Mediterraneibacter</taxon>
    </lineage>
</organism>
<feature type="transmembrane region" description="Helical" evidence="6">
    <location>
        <begin position="41"/>
        <end position="63"/>
    </location>
</feature>
<dbReference type="SUPFAM" id="SSF161070">
    <property type="entry name" value="SNF-like"/>
    <property type="match status" value="1"/>
</dbReference>
<keyword evidence="3 6" id="KW-0812">Transmembrane</keyword>
<feature type="transmembrane region" description="Helical" evidence="6">
    <location>
        <begin position="352"/>
        <end position="372"/>
    </location>
</feature>
<dbReference type="InterPro" id="IPR037272">
    <property type="entry name" value="SNS_sf"/>
</dbReference>
<evidence type="ECO:0000256" key="4">
    <source>
        <dbReference type="ARBA" id="ARBA00022989"/>
    </source>
</evidence>
<feature type="transmembrane region" description="Helical" evidence="6">
    <location>
        <begin position="225"/>
        <end position="251"/>
    </location>
</feature>
<dbReference type="PROSITE" id="PS50267">
    <property type="entry name" value="NA_NEUROTRAN_SYMP_3"/>
    <property type="match status" value="1"/>
</dbReference>
<dbReference type="InterPro" id="IPR047218">
    <property type="entry name" value="YocR/YhdH-like"/>
</dbReference>
<dbReference type="NCBIfam" id="NF037979">
    <property type="entry name" value="Na_transp"/>
    <property type="match status" value="1"/>
</dbReference>
<accession>A0A174ZJU1</accession>
<dbReference type="CDD" id="cd10336">
    <property type="entry name" value="SLC6sbd_Tyt1-Like"/>
    <property type="match status" value="1"/>
</dbReference>
<dbReference type="Proteomes" id="UP000078383">
    <property type="component" value="Unassembled WGS sequence"/>
</dbReference>
<protein>
    <submittedName>
        <fullName evidence="7">Na+-dependent transporters of the SNF family</fullName>
    </submittedName>
</protein>
<evidence type="ECO:0000256" key="2">
    <source>
        <dbReference type="ARBA" id="ARBA00022448"/>
    </source>
</evidence>
<feature type="transmembrane region" description="Helical" evidence="6">
    <location>
        <begin position="16"/>
        <end position="35"/>
    </location>
</feature>
<dbReference type="PANTHER" id="PTHR42948:SF1">
    <property type="entry name" value="TRANSPORTER"/>
    <property type="match status" value="1"/>
</dbReference>
<evidence type="ECO:0000256" key="3">
    <source>
        <dbReference type="ARBA" id="ARBA00022692"/>
    </source>
</evidence>
<comment type="subcellular location">
    <subcellularLocation>
        <location evidence="1">Membrane</location>
        <topology evidence="1">Multi-pass membrane protein</topology>
    </subcellularLocation>
</comment>
<keyword evidence="2" id="KW-0813">Transport</keyword>
<name>A0A174ZJU1_9FIRM</name>
<keyword evidence="5 6" id="KW-0472">Membrane</keyword>
<dbReference type="Pfam" id="PF00209">
    <property type="entry name" value="SNF"/>
    <property type="match status" value="2"/>
</dbReference>
<evidence type="ECO:0000256" key="5">
    <source>
        <dbReference type="ARBA" id="ARBA00023136"/>
    </source>
</evidence>
<evidence type="ECO:0000256" key="1">
    <source>
        <dbReference type="ARBA" id="ARBA00004141"/>
    </source>
</evidence>
<dbReference type="OrthoDB" id="9762833at2"/>
<feature type="transmembrane region" description="Helical" evidence="6">
    <location>
        <begin position="96"/>
        <end position="120"/>
    </location>
</feature>
<dbReference type="GO" id="GO:0016020">
    <property type="term" value="C:membrane"/>
    <property type="evidence" value="ECO:0007669"/>
    <property type="project" value="UniProtKB-SubCell"/>
</dbReference>
<dbReference type="EMBL" id="CZBX01000003">
    <property type="protein sequence ID" value="CUQ84241.1"/>
    <property type="molecule type" value="Genomic_DNA"/>
</dbReference>
<feature type="transmembrane region" description="Helical" evidence="6">
    <location>
        <begin position="379"/>
        <end position="399"/>
    </location>
</feature>
<dbReference type="InterPro" id="IPR000175">
    <property type="entry name" value="Na/ntran_symport"/>
</dbReference>
<evidence type="ECO:0000256" key="6">
    <source>
        <dbReference type="SAM" id="Phobius"/>
    </source>
</evidence>
<dbReference type="PRINTS" id="PR00176">
    <property type="entry name" value="NANEUSMPORT"/>
</dbReference>
<feature type="transmembrane region" description="Helical" evidence="6">
    <location>
        <begin position="419"/>
        <end position="445"/>
    </location>
</feature>